<proteinExistence type="predicted"/>
<comment type="caution">
    <text evidence="2">The sequence shown here is derived from an EMBL/GenBank/DDBJ whole genome shotgun (WGS) entry which is preliminary data.</text>
</comment>
<keyword evidence="1" id="KW-1133">Transmembrane helix</keyword>
<protein>
    <submittedName>
        <fullName evidence="2">Uncharacterized protein</fullName>
    </submittedName>
</protein>
<keyword evidence="1" id="KW-0812">Transmembrane</keyword>
<feature type="transmembrane region" description="Helical" evidence="1">
    <location>
        <begin position="12"/>
        <end position="34"/>
    </location>
</feature>
<reference evidence="2" key="1">
    <citation type="submission" date="2023-03" db="EMBL/GenBank/DDBJ databases">
        <authorList>
            <person name="Steffen K."/>
            <person name="Cardenas P."/>
        </authorList>
    </citation>
    <scope>NUCLEOTIDE SEQUENCE</scope>
</reference>
<dbReference type="AlphaFoldDB" id="A0AA35TKL6"/>
<organism evidence="2 3">
    <name type="scientific">Geodia barretti</name>
    <name type="common">Barrett's horny sponge</name>
    <dbReference type="NCBI Taxonomy" id="519541"/>
    <lineage>
        <taxon>Eukaryota</taxon>
        <taxon>Metazoa</taxon>
        <taxon>Porifera</taxon>
        <taxon>Demospongiae</taxon>
        <taxon>Heteroscleromorpha</taxon>
        <taxon>Tetractinellida</taxon>
        <taxon>Astrophorina</taxon>
        <taxon>Geodiidae</taxon>
        <taxon>Geodia</taxon>
    </lineage>
</organism>
<dbReference type="Proteomes" id="UP001174909">
    <property type="component" value="Unassembled WGS sequence"/>
</dbReference>
<keyword evidence="3" id="KW-1185">Reference proteome</keyword>
<evidence type="ECO:0000313" key="2">
    <source>
        <dbReference type="EMBL" id="CAI8048742.1"/>
    </source>
</evidence>
<keyword evidence="1" id="KW-0472">Membrane</keyword>
<evidence type="ECO:0000313" key="3">
    <source>
        <dbReference type="Proteomes" id="UP001174909"/>
    </source>
</evidence>
<name>A0AA35TKL6_GEOBA</name>
<accession>A0AA35TKL6</accession>
<evidence type="ECO:0000256" key="1">
    <source>
        <dbReference type="SAM" id="Phobius"/>
    </source>
</evidence>
<gene>
    <name evidence="2" type="ORF">GBAR_LOCUS26866</name>
</gene>
<dbReference type="EMBL" id="CASHTH010003746">
    <property type="protein sequence ID" value="CAI8048742.1"/>
    <property type="molecule type" value="Genomic_DNA"/>
</dbReference>
<sequence>MGSPSCAPFGCWFFARLGLLPNLGLAIRLVLIFLSRFHATTATTSRGHPHVTLRVCLVRTAATIVLDSPRSKVCTLLQLGFLELEPQLIMFQGVPDNSPSTSSSTFCIPSATSLLTVVADNKNLTLFLQSQGLHCALPQLCCRHCHLGFSIL</sequence>